<organism evidence="1 2">
    <name type="scientific">Elysia marginata</name>
    <dbReference type="NCBI Taxonomy" id="1093978"/>
    <lineage>
        <taxon>Eukaryota</taxon>
        <taxon>Metazoa</taxon>
        <taxon>Spiralia</taxon>
        <taxon>Lophotrochozoa</taxon>
        <taxon>Mollusca</taxon>
        <taxon>Gastropoda</taxon>
        <taxon>Heterobranchia</taxon>
        <taxon>Euthyneura</taxon>
        <taxon>Panpulmonata</taxon>
        <taxon>Sacoglossa</taxon>
        <taxon>Placobranchoidea</taxon>
        <taxon>Plakobranchidae</taxon>
        <taxon>Elysia</taxon>
    </lineage>
</organism>
<dbReference type="AlphaFoldDB" id="A0AAV4F3F8"/>
<comment type="caution">
    <text evidence="1">The sequence shown here is derived from an EMBL/GenBank/DDBJ whole genome shotgun (WGS) entry which is preliminary data.</text>
</comment>
<sequence>MLNFKLDNGNVMAGSVVEFQDQRQPSQSWEDCGSSASPGPVLNEVLSHFIPLAWPSLEEIPGDPSLVVSPSVPGLVISRRCGQANSTNTKRLPKLT</sequence>
<gene>
    <name evidence="1" type="ORF">ElyMa_002010800</name>
</gene>
<accession>A0AAV4F3F8</accession>
<name>A0AAV4F3F8_9GAST</name>
<keyword evidence="2" id="KW-1185">Reference proteome</keyword>
<reference evidence="1 2" key="1">
    <citation type="journal article" date="2021" name="Elife">
        <title>Chloroplast acquisition without the gene transfer in kleptoplastic sea slugs, Plakobranchus ocellatus.</title>
        <authorList>
            <person name="Maeda T."/>
            <person name="Takahashi S."/>
            <person name="Yoshida T."/>
            <person name="Shimamura S."/>
            <person name="Takaki Y."/>
            <person name="Nagai Y."/>
            <person name="Toyoda A."/>
            <person name="Suzuki Y."/>
            <person name="Arimoto A."/>
            <person name="Ishii H."/>
            <person name="Satoh N."/>
            <person name="Nishiyama T."/>
            <person name="Hasebe M."/>
            <person name="Maruyama T."/>
            <person name="Minagawa J."/>
            <person name="Obokata J."/>
            <person name="Shigenobu S."/>
        </authorList>
    </citation>
    <scope>NUCLEOTIDE SEQUENCE [LARGE SCALE GENOMIC DNA]</scope>
</reference>
<dbReference type="EMBL" id="BMAT01004082">
    <property type="protein sequence ID" value="GFR67918.1"/>
    <property type="molecule type" value="Genomic_DNA"/>
</dbReference>
<evidence type="ECO:0000313" key="1">
    <source>
        <dbReference type="EMBL" id="GFR67918.1"/>
    </source>
</evidence>
<proteinExistence type="predicted"/>
<evidence type="ECO:0000313" key="2">
    <source>
        <dbReference type="Proteomes" id="UP000762676"/>
    </source>
</evidence>
<dbReference type="Proteomes" id="UP000762676">
    <property type="component" value="Unassembled WGS sequence"/>
</dbReference>
<protein>
    <submittedName>
        <fullName evidence="1">Uncharacterized protein</fullName>
    </submittedName>
</protein>